<feature type="transmembrane region" description="Helical" evidence="7">
    <location>
        <begin position="360"/>
        <end position="381"/>
    </location>
</feature>
<dbReference type="InterPro" id="IPR005828">
    <property type="entry name" value="MFS_sugar_transport-like"/>
</dbReference>
<dbReference type="PANTHER" id="PTHR43045:SF2">
    <property type="entry name" value="INNER MEMBRANE METABOLITE TRANSPORT PROTEIN YHJE"/>
    <property type="match status" value="1"/>
</dbReference>
<dbReference type="PROSITE" id="PS50850">
    <property type="entry name" value="MFS"/>
    <property type="match status" value="1"/>
</dbReference>
<dbReference type="EMBL" id="JAVREQ010000030">
    <property type="protein sequence ID" value="MDT0382098.1"/>
    <property type="molecule type" value="Genomic_DNA"/>
</dbReference>
<feature type="transmembrane region" description="Helical" evidence="7">
    <location>
        <begin position="265"/>
        <end position="286"/>
    </location>
</feature>
<keyword evidence="2" id="KW-0813">Transport</keyword>
<protein>
    <submittedName>
        <fullName evidence="9">MFS transporter</fullName>
    </submittedName>
</protein>
<evidence type="ECO:0000256" key="7">
    <source>
        <dbReference type="SAM" id="Phobius"/>
    </source>
</evidence>
<keyword evidence="4 7" id="KW-0812">Transmembrane</keyword>
<feature type="transmembrane region" description="Helical" evidence="7">
    <location>
        <begin position="321"/>
        <end position="340"/>
    </location>
</feature>
<dbReference type="Proteomes" id="UP001183414">
    <property type="component" value="Unassembled WGS sequence"/>
</dbReference>
<feature type="domain" description="Major facilitator superfamily (MFS) profile" evidence="8">
    <location>
        <begin position="4"/>
        <end position="415"/>
    </location>
</feature>
<keyword evidence="10" id="KW-1185">Reference proteome</keyword>
<dbReference type="Pfam" id="PF00083">
    <property type="entry name" value="Sugar_tr"/>
    <property type="match status" value="1"/>
</dbReference>
<dbReference type="PANTHER" id="PTHR43045">
    <property type="entry name" value="SHIKIMATE TRANSPORTER"/>
    <property type="match status" value="1"/>
</dbReference>
<gene>
    <name evidence="9" type="ORF">RM572_25385</name>
</gene>
<sequence>MGRIAAACFAGTAIEYYDFSVYGVAAALVFGPLFFPTFSPTAGLLAAFGAFAAGFLARPLGSVLFGHVGDRFGRRTVLLGSLLTTGLATVGVGLLPGYDTLGVAAPALLVLLRFVQGLGVGGEWTGAVLLASEHAPPHRRGLWAGFPQVGPAVGYLLANGLMLAMSAGLSEEAFLAWGWRVPFWAAGVLMVAGYALRHGLGETPEFRRVAAEGRAAAPFAEVVRGHGRRVLLVAGATAGAYALYYGVVAWSLAHATGPLGMDPTTMLACLMAAVAVMGLATPVAAALGDRFGRRRMSLAGYAAMVVCIVPYLLLLRTGEPVWIAAGAAVTLLALVVMLGVQGAYLPELFAARVRCTGTAVSYNLGAVLGGAVAPLAATRIAASAGAGTAEWAVGGYLAVVCAASLLCVLRLPDTRQPRRNEEAVALK</sequence>
<organism evidence="9 10">
    <name type="scientific">Streptomyces hazeniae</name>
    <dbReference type="NCBI Taxonomy" id="3075538"/>
    <lineage>
        <taxon>Bacteria</taxon>
        <taxon>Bacillati</taxon>
        <taxon>Actinomycetota</taxon>
        <taxon>Actinomycetes</taxon>
        <taxon>Kitasatosporales</taxon>
        <taxon>Streptomycetaceae</taxon>
        <taxon>Streptomyces</taxon>
    </lineage>
</organism>
<proteinExistence type="predicted"/>
<evidence type="ECO:0000256" key="5">
    <source>
        <dbReference type="ARBA" id="ARBA00022989"/>
    </source>
</evidence>
<feature type="transmembrane region" description="Helical" evidence="7">
    <location>
        <begin position="298"/>
        <end position="315"/>
    </location>
</feature>
<dbReference type="InterPro" id="IPR005829">
    <property type="entry name" value="Sugar_transporter_CS"/>
</dbReference>
<feature type="transmembrane region" description="Helical" evidence="7">
    <location>
        <begin position="110"/>
        <end position="131"/>
    </location>
</feature>
<evidence type="ECO:0000259" key="8">
    <source>
        <dbReference type="PROSITE" id="PS50850"/>
    </source>
</evidence>
<feature type="transmembrane region" description="Helical" evidence="7">
    <location>
        <begin position="393"/>
        <end position="411"/>
    </location>
</feature>
<comment type="caution">
    <text evidence="9">The sequence shown here is derived from an EMBL/GenBank/DDBJ whole genome shotgun (WGS) entry which is preliminary data.</text>
</comment>
<accession>A0ABU2P2F9</accession>
<evidence type="ECO:0000256" key="6">
    <source>
        <dbReference type="ARBA" id="ARBA00023136"/>
    </source>
</evidence>
<feature type="transmembrane region" description="Helical" evidence="7">
    <location>
        <begin position="230"/>
        <end position="253"/>
    </location>
</feature>
<evidence type="ECO:0000256" key="2">
    <source>
        <dbReference type="ARBA" id="ARBA00022448"/>
    </source>
</evidence>
<evidence type="ECO:0000256" key="1">
    <source>
        <dbReference type="ARBA" id="ARBA00004651"/>
    </source>
</evidence>
<dbReference type="SUPFAM" id="SSF103473">
    <property type="entry name" value="MFS general substrate transporter"/>
    <property type="match status" value="1"/>
</dbReference>
<evidence type="ECO:0000313" key="9">
    <source>
        <dbReference type="EMBL" id="MDT0382098.1"/>
    </source>
</evidence>
<dbReference type="InterPro" id="IPR011701">
    <property type="entry name" value="MFS"/>
</dbReference>
<dbReference type="Gene3D" id="1.20.1250.20">
    <property type="entry name" value="MFS general substrate transporter like domains"/>
    <property type="match status" value="2"/>
</dbReference>
<dbReference type="Pfam" id="PF07690">
    <property type="entry name" value="MFS_1"/>
    <property type="match status" value="1"/>
</dbReference>
<keyword evidence="3" id="KW-1003">Cell membrane</keyword>
<evidence type="ECO:0000313" key="10">
    <source>
        <dbReference type="Proteomes" id="UP001183414"/>
    </source>
</evidence>
<feature type="transmembrane region" description="Helical" evidence="7">
    <location>
        <begin position="42"/>
        <end position="65"/>
    </location>
</feature>
<evidence type="ECO:0000256" key="3">
    <source>
        <dbReference type="ARBA" id="ARBA00022475"/>
    </source>
</evidence>
<evidence type="ECO:0000256" key="4">
    <source>
        <dbReference type="ARBA" id="ARBA00022692"/>
    </source>
</evidence>
<feature type="transmembrane region" description="Helical" evidence="7">
    <location>
        <begin position="77"/>
        <end position="98"/>
    </location>
</feature>
<reference evidence="10" key="1">
    <citation type="submission" date="2023-07" db="EMBL/GenBank/DDBJ databases">
        <title>30 novel species of actinomycetes from the DSMZ collection.</title>
        <authorList>
            <person name="Nouioui I."/>
        </authorList>
    </citation>
    <scope>NUCLEOTIDE SEQUENCE [LARGE SCALE GENOMIC DNA]</scope>
    <source>
        <strain evidence="10">DSM 42041</strain>
    </source>
</reference>
<comment type="subcellular location">
    <subcellularLocation>
        <location evidence="1">Cell membrane</location>
        <topology evidence="1">Multi-pass membrane protein</topology>
    </subcellularLocation>
</comment>
<dbReference type="InterPro" id="IPR020846">
    <property type="entry name" value="MFS_dom"/>
</dbReference>
<dbReference type="PROSITE" id="PS00217">
    <property type="entry name" value="SUGAR_TRANSPORT_2"/>
    <property type="match status" value="1"/>
</dbReference>
<feature type="transmembrane region" description="Helical" evidence="7">
    <location>
        <begin position="152"/>
        <end position="169"/>
    </location>
</feature>
<name>A0ABU2P2F9_9ACTN</name>
<keyword evidence="6 7" id="KW-0472">Membrane</keyword>
<keyword evidence="5 7" id="KW-1133">Transmembrane helix</keyword>
<feature type="transmembrane region" description="Helical" evidence="7">
    <location>
        <begin position="181"/>
        <end position="200"/>
    </location>
</feature>
<dbReference type="InterPro" id="IPR036259">
    <property type="entry name" value="MFS_trans_sf"/>
</dbReference>
<dbReference type="RefSeq" id="WP_311675707.1">
    <property type="nucleotide sequence ID" value="NZ_JAVREQ010000030.1"/>
</dbReference>